<proteinExistence type="predicted"/>
<comment type="caution">
    <text evidence="1">The sequence shown here is derived from an EMBL/GenBank/DDBJ whole genome shotgun (WGS) entry which is preliminary data.</text>
</comment>
<dbReference type="Proteomes" id="UP000276133">
    <property type="component" value="Unassembled WGS sequence"/>
</dbReference>
<sequence>PEFCDISIFTSHDQFSLKLLIFLADSFLNKINVIVNQVQNNRAQSFCIVLKVIKLTIEKTINSANNLKVLKLLENDQDLSSKFSKKLINYMMIEGQWGET</sequence>
<dbReference type="AlphaFoldDB" id="A0A3M7QWT4"/>
<protein>
    <submittedName>
        <fullName evidence="1">Uncharacterized protein</fullName>
    </submittedName>
</protein>
<gene>
    <name evidence="1" type="ORF">BpHYR1_032712</name>
</gene>
<evidence type="ECO:0000313" key="2">
    <source>
        <dbReference type="Proteomes" id="UP000276133"/>
    </source>
</evidence>
<evidence type="ECO:0000313" key="1">
    <source>
        <dbReference type="EMBL" id="RNA15435.1"/>
    </source>
</evidence>
<accession>A0A3M7QWT4</accession>
<reference evidence="1 2" key="1">
    <citation type="journal article" date="2018" name="Sci. Rep.">
        <title>Genomic signatures of local adaptation to the degree of environmental predictability in rotifers.</title>
        <authorList>
            <person name="Franch-Gras L."/>
            <person name="Hahn C."/>
            <person name="Garcia-Roger E.M."/>
            <person name="Carmona M.J."/>
            <person name="Serra M."/>
            <person name="Gomez A."/>
        </authorList>
    </citation>
    <scope>NUCLEOTIDE SEQUENCE [LARGE SCALE GENOMIC DNA]</scope>
    <source>
        <strain evidence="1">HYR1</strain>
    </source>
</reference>
<organism evidence="1 2">
    <name type="scientific">Brachionus plicatilis</name>
    <name type="common">Marine rotifer</name>
    <name type="synonym">Brachionus muelleri</name>
    <dbReference type="NCBI Taxonomy" id="10195"/>
    <lineage>
        <taxon>Eukaryota</taxon>
        <taxon>Metazoa</taxon>
        <taxon>Spiralia</taxon>
        <taxon>Gnathifera</taxon>
        <taxon>Rotifera</taxon>
        <taxon>Eurotatoria</taxon>
        <taxon>Monogononta</taxon>
        <taxon>Pseudotrocha</taxon>
        <taxon>Ploima</taxon>
        <taxon>Brachionidae</taxon>
        <taxon>Brachionus</taxon>
    </lineage>
</organism>
<name>A0A3M7QWT4_BRAPC</name>
<keyword evidence="2" id="KW-1185">Reference proteome</keyword>
<dbReference type="EMBL" id="REGN01004947">
    <property type="protein sequence ID" value="RNA15435.1"/>
    <property type="molecule type" value="Genomic_DNA"/>
</dbReference>
<feature type="non-terminal residue" evidence="1">
    <location>
        <position position="1"/>
    </location>
</feature>